<dbReference type="RefSeq" id="WP_107858750.1">
    <property type="nucleotide sequence ID" value="NZ_CP049272.1"/>
</dbReference>
<gene>
    <name evidence="2" type="ORF">CVT17_04935</name>
</gene>
<proteinExistence type="predicted"/>
<reference evidence="2 3" key="1">
    <citation type="journal article" date="2018" name="Emerg. Microbes Infect.">
        <title>Genomic analysis of oral Campylobacter concisus strains identified a potential bacterial molecular marker associated with active Crohn's disease.</title>
        <authorList>
            <person name="Liu F."/>
            <person name="Ma R."/>
            <person name="Tay C.Y.A."/>
            <person name="Octavia S."/>
            <person name="Lan R."/>
            <person name="Chung H.K.L."/>
            <person name="Riordan S.M."/>
            <person name="Grimm M.C."/>
            <person name="Leong R.W."/>
            <person name="Tanaka M.M."/>
            <person name="Connor S."/>
            <person name="Zhang L."/>
        </authorList>
    </citation>
    <scope>NUCLEOTIDE SEQUENCE [LARGE SCALE GENOMIC DNA]</scope>
    <source>
        <strain evidence="2 3">P27CDO-S2</strain>
    </source>
</reference>
<organism evidence="2 3">
    <name type="scientific">Campylobacter concisus</name>
    <dbReference type="NCBI Taxonomy" id="199"/>
    <lineage>
        <taxon>Bacteria</taxon>
        <taxon>Pseudomonadati</taxon>
        <taxon>Campylobacterota</taxon>
        <taxon>Epsilonproteobacteria</taxon>
        <taxon>Campylobacterales</taxon>
        <taxon>Campylobacteraceae</taxon>
        <taxon>Campylobacter</taxon>
    </lineage>
</organism>
<feature type="compositionally biased region" description="Basic and acidic residues" evidence="1">
    <location>
        <begin position="98"/>
        <end position="107"/>
    </location>
</feature>
<feature type="region of interest" description="Disordered" evidence="1">
    <location>
        <begin position="98"/>
        <end position="117"/>
    </location>
</feature>
<evidence type="ECO:0000256" key="1">
    <source>
        <dbReference type="SAM" id="MobiDB-lite"/>
    </source>
</evidence>
<dbReference type="EMBL" id="CP049272">
    <property type="protein sequence ID" value="QPH86356.1"/>
    <property type="molecule type" value="Genomic_DNA"/>
</dbReference>
<dbReference type="Proteomes" id="UP000594513">
    <property type="component" value="Chromosome"/>
</dbReference>
<evidence type="ECO:0000313" key="3">
    <source>
        <dbReference type="Proteomes" id="UP000594513"/>
    </source>
</evidence>
<sequence>MQNVGIVAKISGKVFVKRNGKLIALKQGDEIFLGDEIITQSSGDTVVINFYHASPIALLEPQTIVITKELSKANFNTQGSEAQIEEDKRNFFVENEETKNKGEDDSSHNASHSSYGSNHGSSFASINGLNFDTQGHISNIISVDGGAVVLPVILKESALAHRSISGTVAAVEQKESIPVIAAPSVRILKDIDGDGYINIAEAGGDPNHTSIAVAFNNDFKPNDKVALEVINNGVKTMLVYKVDQAGTSVININNPSEILPIVPNAINPEQKEFIIPSVTVAPNATFSVNSSITLANGTNSSVANIATSVDTITPTLAFKKVVLDKDLNRDGVIDASENSFSPTVSTPSDDAKVILSPNMKIGDKIKLTTTDPDGTLHEKVLVKTSGNMLVDKESGKSYLLTSESGGNVGFNVANAVKISSSTPTNVNIQMISKSGNPGATETITIANNNDPIAVFTLDENKDGMINLAELAKSGSAALMIDIYVPNNATAGDKIRIKVDDPASTPTSVTKTYTISSDGLTATLDGGTEIIPIENGKITIADPTNSSDPSIKRLSTTIIDGTTGTPKASSVSEISSDTVAPIKSPHVQFAKDSDKDGVLTSKESGFSPDGVKTPIKIKIPNDAKDGDKFEIDIAGSDGKTDKITIKISQNASGVYSVTRDDGVPIGVNNGTIETTTRLYGLTTNFTTTFTDKAGNKAAPVTDKITLDNSIKVQFARDNDGDGLIDSITTPSGSSSTQSDLDIYLPNNTKPGSSINVTISTPTIPSVTTTVKYTISDDGLTAIPSDGSAPLPIAGGKFGIPDVPISMDYSTPVRATITTPGEATTTDGVRGRLFDFGILEYIDDVKLATQIDGGVINIAKYLRAGDNEKVIQKNNFDNESKTIKEYNISLTNDEQPNIVFGVDRAPGTKLRLALEDNLGNAKILPNGQNYIDLVVGADKRVNMDFEALGIKLDERYSNIRATVLKSDETKDDDLLVRVDLDATPDAIATPNATSDVTSVDISGSIGTDSNGNNTLNKNTINKVDLYDLLNSVHKSSSLDNTHSYSENFAISANSTGANFMIKNSDAAGNVSISTVTFIGNSGLDADMWFYNYVDPSWRARVGNNSGVYSTRGGKSIYKDYMEIYSPSASTTYDVMQFASGTHYKTLSNQGNMHAEDLARVGRHGDSALYDASNPYAPKKFRNGVDTAAGTGDNIGFANGVLKGRPGNYTLGESNPVGSDLVMKMKGWIYVSAPGIYSVRAADLHNYAELTINGTTQKFGSPTTYINPATEASYGKNGQWWSRDFTFDKAGFYKLDMEYMDGTGEMNLSLYMLPKSVANTYGPQDPYPSSMLVGAQGSGTHLFSNNYVEALIQNGHLKKIGTTNSYELSDASKYGESNFGDLVYLRQEGDIKGGNLDDAFVYSKGRMIDGRGGVDTLIVVDDVDFSNLDNVKKINNFEKIQLGSADQAVSIKFSPDGVFDIIDSRNTRDASNSAASDSVNTVLKVIGDSKDLVQLTHDFVKATKADVATLNRKHSVVGDMYNKVDVTSEGDAVNQVYKATFARQETINGNTINTRHTVFLEIQDGVQVDLL</sequence>
<dbReference type="PROSITE" id="PS00018">
    <property type="entry name" value="EF_HAND_1"/>
    <property type="match status" value="1"/>
</dbReference>
<evidence type="ECO:0008006" key="4">
    <source>
        <dbReference type="Google" id="ProtNLM"/>
    </source>
</evidence>
<evidence type="ECO:0000313" key="2">
    <source>
        <dbReference type="EMBL" id="QPH86356.1"/>
    </source>
</evidence>
<dbReference type="InterPro" id="IPR018247">
    <property type="entry name" value="EF_Hand_1_Ca_BS"/>
</dbReference>
<accession>A0AAE7P1W8</accession>
<protein>
    <recommendedName>
        <fullName evidence="4">PA14 domain-containing protein</fullName>
    </recommendedName>
</protein>
<name>A0AAE7P1W8_9BACT</name>
<feature type="compositionally biased region" description="Low complexity" evidence="1">
    <location>
        <begin position="108"/>
        <end position="117"/>
    </location>
</feature>